<dbReference type="GO" id="GO:0005886">
    <property type="term" value="C:plasma membrane"/>
    <property type="evidence" value="ECO:0007669"/>
    <property type="project" value="UniProtKB-SubCell"/>
</dbReference>
<dbReference type="STRING" id="981384.GCA_000192475_01005"/>
<dbReference type="InterPro" id="IPR001851">
    <property type="entry name" value="ABC_transp_permease"/>
</dbReference>
<dbReference type="AlphaFoldDB" id="A0A497ZIH6"/>
<evidence type="ECO:0000256" key="7">
    <source>
        <dbReference type="ARBA" id="ARBA00023136"/>
    </source>
</evidence>
<keyword evidence="5" id="KW-0029">Amino-acid transport</keyword>
<evidence type="ECO:0000256" key="8">
    <source>
        <dbReference type="ARBA" id="ARBA00037998"/>
    </source>
</evidence>
<dbReference type="Proteomes" id="UP000271700">
    <property type="component" value="Unassembled WGS sequence"/>
</dbReference>
<name>A0A497ZIH6_9RHOB</name>
<dbReference type="PANTHER" id="PTHR11795:SF445">
    <property type="entry name" value="AMINO ACID ABC TRANSPORTER PERMEASE PROTEIN"/>
    <property type="match status" value="1"/>
</dbReference>
<keyword evidence="7 9" id="KW-0472">Membrane</keyword>
<keyword evidence="3" id="KW-1003">Cell membrane</keyword>
<comment type="similarity">
    <text evidence="8">Belongs to the binding-protein-dependent transport system permease family. LivHM subfamily.</text>
</comment>
<evidence type="ECO:0000313" key="10">
    <source>
        <dbReference type="EMBL" id="RLK08489.1"/>
    </source>
</evidence>
<feature type="transmembrane region" description="Helical" evidence="9">
    <location>
        <begin position="15"/>
        <end position="38"/>
    </location>
</feature>
<accession>A0A497ZIH6</accession>
<evidence type="ECO:0000313" key="11">
    <source>
        <dbReference type="Proteomes" id="UP000271700"/>
    </source>
</evidence>
<feature type="transmembrane region" description="Helical" evidence="9">
    <location>
        <begin position="162"/>
        <end position="179"/>
    </location>
</feature>
<dbReference type="EMBL" id="RCCT01000002">
    <property type="protein sequence ID" value="RLK08489.1"/>
    <property type="molecule type" value="Genomic_DNA"/>
</dbReference>
<dbReference type="Pfam" id="PF02653">
    <property type="entry name" value="BPD_transp_2"/>
    <property type="match status" value="1"/>
</dbReference>
<keyword evidence="11" id="KW-1185">Reference proteome</keyword>
<comment type="caution">
    <text evidence="10">The sequence shown here is derived from an EMBL/GenBank/DDBJ whole genome shotgun (WGS) entry which is preliminary data.</text>
</comment>
<evidence type="ECO:0000256" key="4">
    <source>
        <dbReference type="ARBA" id="ARBA00022692"/>
    </source>
</evidence>
<keyword evidence="4 9" id="KW-0812">Transmembrane</keyword>
<evidence type="ECO:0000256" key="1">
    <source>
        <dbReference type="ARBA" id="ARBA00004651"/>
    </source>
</evidence>
<dbReference type="RefSeq" id="WP_010442636.1">
    <property type="nucleotide sequence ID" value="NZ_AEYW01000018.1"/>
</dbReference>
<feature type="transmembrane region" description="Helical" evidence="9">
    <location>
        <begin position="273"/>
        <end position="297"/>
    </location>
</feature>
<evidence type="ECO:0000256" key="6">
    <source>
        <dbReference type="ARBA" id="ARBA00022989"/>
    </source>
</evidence>
<feature type="transmembrane region" description="Helical" evidence="9">
    <location>
        <begin position="68"/>
        <end position="90"/>
    </location>
</feature>
<dbReference type="OrthoDB" id="9807115at2"/>
<feature type="transmembrane region" description="Helical" evidence="9">
    <location>
        <begin position="208"/>
        <end position="230"/>
    </location>
</feature>
<proteinExistence type="inferred from homology"/>
<protein>
    <submittedName>
        <fullName evidence="10">Amino acid/amide ABC transporter membrane protein 1 (HAAT family)</fullName>
    </submittedName>
</protein>
<sequence>MDFGPHLMLASIEGAVISAILVLTAMGLSIVFGVMRVVNVAHGEFFMLGAVFAWAVSTLIGGHAGFGFVAALLIVPVLVGCIAAGVDQLILKRIDYDVDRTIVATIGVLYIVQQSTLMLYGPEARPVAPPFNTRLALPWFEFGADGFQMIWPWGLSVTTYKLFVIIAAISVLGMLWFVLTRTKIGLIMRATQQDREMAQAFGVPVNRVYSWVFGLGAGLAALGAVLVVPIQQAHYLMGGDPLLLAFIVVIIGGLGSLPGTVIAAVLIGMSDGIISVFFSPTLAKIIATFLVAMVLVFRPQGLMGRVAA</sequence>
<dbReference type="PANTHER" id="PTHR11795">
    <property type="entry name" value="BRANCHED-CHAIN AMINO ACID TRANSPORT SYSTEM PERMEASE PROTEIN LIVH"/>
    <property type="match status" value="1"/>
</dbReference>
<feature type="transmembrane region" description="Helical" evidence="9">
    <location>
        <begin position="45"/>
        <end position="62"/>
    </location>
</feature>
<feature type="transmembrane region" description="Helical" evidence="9">
    <location>
        <begin position="242"/>
        <end position="267"/>
    </location>
</feature>
<evidence type="ECO:0000256" key="9">
    <source>
        <dbReference type="SAM" id="Phobius"/>
    </source>
</evidence>
<keyword evidence="2" id="KW-0813">Transport</keyword>
<keyword evidence="6 9" id="KW-1133">Transmembrane helix</keyword>
<dbReference type="InterPro" id="IPR052157">
    <property type="entry name" value="BCAA_transport_permease"/>
</dbReference>
<dbReference type="CDD" id="cd06582">
    <property type="entry name" value="TM_PBP1_LivH_like"/>
    <property type="match status" value="1"/>
</dbReference>
<comment type="subcellular location">
    <subcellularLocation>
        <location evidence="1">Cell membrane</location>
        <topology evidence="1">Multi-pass membrane protein</topology>
    </subcellularLocation>
</comment>
<gene>
    <name evidence="10" type="ORF">CLV75_2167</name>
</gene>
<dbReference type="GO" id="GO:0022857">
    <property type="term" value="F:transmembrane transporter activity"/>
    <property type="evidence" value="ECO:0007669"/>
    <property type="project" value="InterPro"/>
</dbReference>
<organism evidence="10 11">
    <name type="scientific">Ruegeria conchae</name>
    <dbReference type="NCBI Taxonomy" id="981384"/>
    <lineage>
        <taxon>Bacteria</taxon>
        <taxon>Pseudomonadati</taxon>
        <taxon>Pseudomonadota</taxon>
        <taxon>Alphaproteobacteria</taxon>
        <taxon>Rhodobacterales</taxon>
        <taxon>Roseobacteraceae</taxon>
        <taxon>Ruegeria</taxon>
    </lineage>
</organism>
<feature type="transmembrane region" description="Helical" evidence="9">
    <location>
        <begin position="102"/>
        <end position="121"/>
    </location>
</feature>
<evidence type="ECO:0000256" key="3">
    <source>
        <dbReference type="ARBA" id="ARBA00022475"/>
    </source>
</evidence>
<evidence type="ECO:0000256" key="2">
    <source>
        <dbReference type="ARBA" id="ARBA00022448"/>
    </source>
</evidence>
<evidence type="ECO:0000256" key="5">
    <source>
        <dbReference type="ARBA" id="ARBA00022970"/>
    </source>
</evidence>
<reference evidence="10 11" key="1">
    <citation type="submission" date="2018-10" db="EMBL/GenBank/DDBJ databases">
        <title>Genomic Encyclopedia of Archaeal and Bacterial Type Strains, Phase II (KMG-II): from individual species to whole genera.</title>
        <authorList>
            <person name="Goeker M."/>
        </authorList>
    </citation>
    <scope>NUCLEOTIDE SEQUENCE [LARGE SCALE GENOMIC DNA]</scope>
    <source>
        <strain evidence="10 11">DSM 29317</strain>
    </source>
</reference>
<dbReference type="GO" id="GO:0006865">
    <property type="term" value="P:amino acid transport"/>
    <property type="evidence" value="ECO:0007669"/>
    <property type="project" value="UniProtKB-KW"/>
</dbReference>